<dbReference type="CDD" id="cd05327">
    <property type="entry name" value="retinol-DH_like_SDR_c_like"/>
    <property type="match status" value="1"/>
</dbReference>
<dbReference type="PANTHER" id="PTHR24320">
    <property type="entry name" value="RETINOL DEHYDROGENASE"/>
    <property type="match status" value="1"/>
</dbReference>
<protein>
    <recommendedName>
        <fullName evidence="6">NAD(P)-binding protein</fullName>
    </recommendedName>
</protein>
<dbReference type="Proteomes" id="UP000008064">
    <property type="component" value="Unassembled WGS sequence"/>
</dbReference>
<dbReference type="SUPFAM" id="SSF51735">
    <property type="entry name" value="NAD(P)-binding Rossmann-fold domains"/>
    <property type="match status" value="1"/>
</dbReference>
<evidence type="ECO:0000256" key="4">
    <source>
        <dbReference type="RuleBase" id="RU000363"/>
    </source>
</evidence>
<dbReference type="AlphaFoldDB" id="F8NZ50"/>
<evidence type="ECO:0000256" key="2">
    <source>
        <dbReference type="ARBA" id="ARBA00022857"/>
    </source>
</evidence>
<dbReference type="EMBL" id="GL945435">
    <property type="protein sequence ID" value="EGO23870.1"/>
    <property type="molecule type" value="Genomic_DNA"/>
</dbReference>
<sequence length="311" mass="33668">MGAFFSLLNQAFPPKSNFSVDDIPDLTGKVIIVTGANTGIGKETAKALLSHNAKVYVAARSQEKSAEAIQDLKNMTGKEAVFLKLDLSSLKAVKAAAEEFLSKETRLHALINNAGVMMSPIDMVTEDGYDLQFGTNVLGPFYFTKLLLPALISGAKDSPDGKARVVNVSSAVHHFNGLDFNTFKDGPARKKVYSGFLYSQSKSGTVVFASELDKRYGDQGIVSTSTHPGAIQSELQRHLPSIIQTMSSVSLYPASQGALTQLYAATSPNAVELGGKYLIPWARPGQPRKDTQDPKIGQALWEWLEEQVEDI</sequence>
<evidence type="ECO:0000256" key="3">
    <source>
        <dbReference type="ARBA" id="ARBA00023002"/>
    </source>
</evidence>
<proteinExistence type="inferred from homology"/>
<reference evidence="5" key="1">
    <citation type="submission" date="2011-04" db="EMBL/GenBank/DDBJ databases">
        <title>Evolution of plant cell wall degrading machinery underlies the functional diversity of forest fungi.</title>
        <authorList>
            <consortium name="US DOE Joint Genome Institute (JGI-PGF)"/>
            <person name="Eastwood D.C."/>
            <person name="Floudas D."/>
            <person name="Binder M."/>
            <person name="Majcherczyk A."/>
            <person name="Schneider P."/>
            <person name="Aerts A."/>
            <person name="Asiegbu F.O."/>
            <person name="Baker S.E."/>
            <person name="Barry K."/>
            <person name="Bendiksby M."/>
            <person name="Blumentritt M."/>
            <person name="Coutinho P.M."/>
            <person name="Cullen D."/>
            <person name="Cullen D."/>
            <person name="Gathman A."/>
            <person name="Goodell B."/>
            <person name="Henrissat B."/>
            <person name="Ihrmark K."/>
            <person name="Kauserud H."/>
            <person name="Kohler A."/>
            <person name="LaButti K."/>
            <person name="Lapidus A."/>
            <person name="Lavin J.L."/>
            <person name="Lee Y.-H."/>
            <person name="Lindquist E."/>
            <person name="Lilly W."/>
            <person name="Lucas S."/>
            <person name="Morin E."/>
            <person name="Murat C."/>
            <person name="Oguiza J.A."/>
            <person name="Park J."/>
            <person name="Pisabarro A.G."/>
            <person name="Riley R."/>
            <person name="Rosling A."/>
            <person name="Salamov A."/>
            <person name="Schmidt O."/>
            <person name="Schmutz J."/>
            <person name="Skrede I."/>
            <person name="Stenlid J."/>
            <person name="Wiebenga A."/>
            <person name="Xie X."/>
            <person name="Kues U."/>
            <person name="Hibbett D.S."/>
            <person name="Hoffmeister D."/>
            <person name="Hogberg N."/>
            <person name="Martin F."/>
            <person name="Grigoriev I.V."/>
            <person name="Watkinson S.C."/>
        </authorList>
    </citation>
    <scope>NUCLEOTIDE SEQUENCE</scope>
    <source>
        <strain evidence="5">S7.9</strain>
    </source>
</reference>
<name>F8NZ50_SERL9</name>
<dbReference type="InterPro" id="IPR002347">
    <property type="entry name" value="SDR_fam"/>
</dbReference>
<gene>
    <name evidence="5" type="ORF">SERLADRAFT_470287</name>
</gene>
<dbReference type="Pfam" id="PF00106">
    <property type="entry name" value="adh_short"/>
    <property type="match status" value="1"/>
</dbReference>
<evidence type="ECO:0008006" key="6">
    <source>
        <dbReference type="Google" id="ProtNLM"/>
    </source>
</evidence>
<dbReference type="OrthoDB" id="191139at2759"/>
<evidence type="ECO:0000256" key="1">
    <source>
        <dbReference type="ARBA" id="ARBA00006484"/>
    </source>
</evidence>
<dbReference type="PRINTS" id="PR00081">
    <property type="entry name" value="GDHRDH"/>
</dbReference>
<keyword evidence="3" id="KW-0560">Oxidoreductase</keyword>
<dbReference type="GeneID" id="18819737"/>
<evidence type="ECO:0000313" key="5">
    <source>
        <dbReference type="EMBL" id="EGO23870.1"/>
    </source>
</evidence>
<dbReference type="Gene3D" id="3.40.50.720">
    <property type="entry name" value="NAD(P)-binding Rossmann-like Domain"/>
    <property type="match status" value="1"/>
</dbReference>
<dbReference type="PRINTS" id="PR00080">
    <property type="entry name" value="SDRFAMILY"/>
</dbReference>
<comment type="similarity">
    <text evidence="1 4">Belongs to the short-chain dehydrogenases/reductases (SDR) family.</text>
</comment>
<dbReference type="KEGG" id="sla:SERLADRAFT_470287"/>
<keyword evidence="2" id="KW-0521">NADP</keyword>
<dbReference type="PANTHER" id="PTHR24320:SF236">
    <property type="entry name" value="SHORT-CHAIN DEHYDROGENASE-RELATED"/>
    <property type="match status" value="1"/>
</dbReference>
<dbReference type="HOGENOM" id="CLU_010194_44_6_1"/>
<organism>
    <name type="scientific">Serpula lacrymans var. lacrymans (strain S7.9)</name>
    <name type="common">Dry rot fungus</name>
    <dbReference type="NCBI Taxonomy" id="578457"/>
    <lineage>
        <taxon>Eukaryota</taxon>
        <taxon>Fungi</taxon>
        <taxon>Dikarya</taxon>
        <taxon>Basidiomycota</taxon>
        <taxon>Agaricomycotina</taxon>
        <taxon>Agaricomycetes</taxon>
        <taxon>Agaricomycetidae</taxon>
        <taxon>Boletales</taxon>
        <taxon>Coniophorineae</taxon>
        <taxon>Serpulaceae</taxon>
        <taxon>Serpula</taxon>
    </lineage>
</organism>
<dbReference type="GO" id="GO:0016491">
    <property type="term" value="F:oxidoreductase activity"/>
    <property type="evidence" value="ECO:0007669"/>
    <property type="project" value="UniProtKB-KW"/>
</dbReference>
<accession>F8NZ50</accession>
<dbReference type="RefSeq" id="XP_007319632.1">
    <property type="nucleotide sequence ID" value="XM_007319570.1"/>
</dbReference>
<dbReference type="InterPro" id="IPR036291">
    <property type="entry name" value="NAD(P)-bd_dom_sf"/>
</dbReference>